<reference evidence="12" key="3">
    <citation type="submission" date="2021-02" db="UniProtKB">
        <authorList>
            <consortium name="EnsemblMetazoa"/>
        </authorList>
    </citation>
    <scope>IDENTIFICATION</scope>
    <source>
        <strain evidence="12">USDA</strain>
    </source>
</reference>
<reference evidence="11" key="1">
    <citation type="submission" date="2007-04" db="EMBL/GenBank/DDBJ databases">
        <title>Annotation of Pediculus humanus corporis strain USDA.</title>
        <authorList>
            <person name="Kirkness E."/>
            <person name="Hannick L."/>
            <person name="Hass B."/>
            <person name="Bruggner R."/>
            <person name="Lawson D."/>
            <person name="Bidwell S."/>
            <person name="Joardar V."/>
            <person name="Caler E."/>
            <person name="Walenz B."/>
            <person name="Inman J."/>
            <person name="Schobel S."/>
            <person name="Galinsky K."/>
            <person name="Amedeo P."/>
            <person name="Strausberg R."/>
        </authorList>
    </citation>
    <scope>NUCLEOTIDE SEQUENCE</scope>
    <source>
        <strain evidence="11">USDA</strain>
    </source>
</reference>
<dbReference type="GO" id="GO:0003341">
    <property type="term" value="P:cilium movement"/>
    <property type="evidence" value="ECO:0007669"/>
    <property type="project" value="UniProtKB-ARBA"/>
</dbReference>
<dbReference type="InParanoid" id="E0VIH6"/>
<evidence type="ECO:0000313" key="13">
    <source>
        <dbReference type="Proteomes" id="UP000009046"/>
    </source>
</evidence>
<comment type="subcellular location">
    <subcellularLocation>
        <location evidence="1">Cytoplasm</location>
        <location evidence="1">Cytoskeleton</location>
        <location evidence="1">Cilium axoneme</location>
    </subcellularLocation>
</comment>
<dbReference type="Proteomes" id="UP000009046">
    <property type="component" value="Unassembled WGS sequence"/>
</dbReference>
<feature type="coiled-coil region" evidence="10">
    <location>
        <begin position="1516"/>
        <end position="1557"/>
    </location>
</feature>
<dbReference type="PANTHER" id="PTHR14885">
    <property type="entry name" value="CILIA- AND FLAGELLA-ASSOCIATED PROTEIN 43-RELATED"/>
    <property type="match status" value="1"/>
</dbReference>
<evidence type="ECO:0000256" key="8">
    <source>
        <dbReference type="ARBA" id="ARBA00023605"/>
    </source>
</evidence>
<dbReference type="PANTHER" id="PTHR14885:SF1">
    <property type="entry name" value="CILIA- AND FLAGELLA-ASSOCIATED PROTEIN 43"/>
    <property type="match status" value="1"/>
</dbReference>
<evidence type="ECO:0000256" key="3">
    <source>
        <dbReference type="ARBA" id="ARBA00022574"/>
    </source>
</evidence>
<dbReference type="GO" id="GO:0060271">
    <property type="term" value="P:cilium assembly"/>
    <property type="evidence" value="ECO:0007669"/>
    <property type="project" value="TreeGrafter"/>
</dbReference>
<keyword evidence="13" id="KW-1185">Reference proteome</keyword>
<dbReference type="CTD" id="8238669"/>
<evidence type="ECO:0000256" key="2">
    <source>
        <dbReference type="ARBA" id="ARBA00022490"/>
    </source>
</evidence>
<keyword evidence="6" id="KW-0206">Cytoskeleton</keyword>
<evidence type="ECO:0000256" key="5">
    <source>
        <dbReference type="ARBA" id="ARBA00023054"/>
    </source>
</evidence>
<keyword evidence="2" id="KW-0963">Cytoplasm</keyword>
<dbReference type="SUPFAM" id="SSF50978">
    <property type="entry name" value="WD40 repeat-like"/>
    <property type="match status" value="1"/>
</dbReference>
<evidence type="ECO:0000256" key="7">
    <source>
        <dbReference type="ARBA" id="ARBA00023273"/>
    </source>
</evidence>
<keyword evidence="3" id="KW-0853">WD repeat</keyword>
<dbReference type="OMA" id="HLQWAQF"/>
<dbReference type="KEGG" id="phu:Phum_PHUM227600"/>
<dbReference type="InterPro" id="IPR015943">
    <property type="entry name" value="WD40/YVTN_repeat-like_dom_sf"/>
</dbReference>
<dbReference type="STRING" id="121224.E0VIH6"/>
<keyword evidence="5 10" id="KW-0175">Coiled coil</keyword>
<comment type="similarity">
    <text evidence="8">Belongs to the CFAP43 family.</text>
</comment>
<evidence type="ECO:0000256" key="4">
    <source>
        <dbReference type="ARBA" id="ARBA00022737"/>
    </source>
</evidence>
<dbReference type="GO" id="GO:0005930">
    <property type="term" value="C:axoneme"/>
    <property type="evidence" value="ECO:0007669"/>
    <property type="project" value="UniProtKB-SubCell"/>
</dbReference>
<dbReference type="eggNOG" id="ENOG502QQ39">
    <property type="taxonomic scope" value="Eukaryota"/>
</dbReference>
<dbReference type="FunCoup" id="E0VIH6">
    <property type="interactions" value="14"/>
</dbReference>
<reference evidence="11" key="2">
    <citation type="submission" date="2007-04" db="EMBL/GenBank/DDBJ databases">
        <title>The genome of the human body louse.</title>
        <authorList>
            <consortium name="The Human Body Louse Genome Consortium"/>
            <person name="Kirkness E."/>
            <person name="Walenz B."/>
            <person name="Hass B."/>
            <person name="Bruggner R."/>
            <person name="Strausberg R."/>
        </authorList>
    </citation>
    <scope>NUCLEOTIDE SEQUENCE</scope>
    <source>
        <strain evidence="11">USDA</strain>
    </source>
</reference>
<dbReference type="HOGENOM" id="CLU_000937_1_0_1"/>
<dbReference type="Pfam" id="PF25828">
    <property type="entry name" value="CC_Cfap43"/>
    <property type="match status" value="1"/>
</dbReference>
<keyword evidence="7" id="KW-0966">Cell projection</keyword>
<evidence type="ECO:0000313" key="11">
    <source>
        <dbReference type="EMBL" id="EEB13182.1"/>
    </source>
</evidence>
<accession>E0VIH6</accession>
<name>E0VIH6_PEDHC</name>
<dbReference type="VEuPathDB" id="VectorBase:PHUM227600"/>
<proteinExistence type="inferred from homology"/>
<organism>
    <name type="scientific">Pediculus humanus subsp. corporis</name>
    <name type="common">Body louse</name>
    <dbReference type="NCBI Taxonomy" id="121224"/>
    <lineage>
        <taxon>Eukaryota</taxon>
        <taxon>Metazoa</taxon>
        <taxon>Ecdysozoa</taxon>
        <taxon>Arthropoda</taxon>
        <taxon>Hexapoda</taxon>
        <taxon>Insecta</taxon>
        <taxon>Pterygota</taxon>
        <taxon>Neoptera</taxon>
        <taxon>Paraneoptera</taxon>
        <taxon>Psocodea</taxon>
        <taxon>Troctomorpha</taxon>
        <taxon>Phthiraptera</taxon>
        <taxon>Anoplura</taxon>
        <taxon>Pediculidae</taxon>
        <taxon>Pediculus</taxon>
    </lineage>
</organism>
<evidence type="ECO:0000256" key="10">
    <source>
        <dbReference type="SAM" id="Coils"/>
    </source>
</evidence>
<gene>
    <name evidence="12" type="primary">8238669</name>
    <name evidence="11" type="ORF">Phum_PHUM227600</name>
</gene>
<evidence type="ECO:0000256" key="6">
    <source>
        <dbReference type="ARBA" id="ARBA00023212"/>
    </source>
</evidence>
<evidence type="ECO:0000313" key="12">
    <source>
        <dbReference type="EnsemblMetazoa" id="PHUM227600-PA"/>
    </source>
</evidence>
<sequence>MVDVGKEIEIPWVKPGRKVKTFMLGKDIIILVSGNFLTFIETSKPEKNELIYNANSEARGDGIECFATHKTLNCFAFAEKAKNPRILILSYPNFEIFRKFDSVTELQYQSLKFSEMEYLIALTGKNDYKIVIWNYRTTDKIYVQETKMKFPKQNLCVSCTSPIQILQYSANNHEINFWNMNVCYKKTVINKTIQILNENILPPFFFCYGAEGELYFIDSTSSLYHVNSENRKVNLQIPGSGSKGLDYTPCLVWYKGGLVFTTHEEVQFWRRKSPEGWTLVWVYIPKIPFVKLLSSATKDNLIGITKWNEVMIFKGETQIDCIKVRSYGSDFEFFCFIYPVGEYFLTFGNVMKCFTTWSKITGLKATQMTWTRNKVTAMESNPKRPYSVVLTEDGRVIIINTYDPKFLMELDEIFLTRNSLNAVKFSYHGIQFCVANINIGEFFLLRLPSKLDVVAQIKIDLKIVDFGINEGTDGKLFLFVVPMSQLCCRSGHNLMIYTLLDKSKTFECIKDIAMPWIVTSILPSPESLTELFCVPHRSRQLYTLNTQTGKAGQKMNTGHQLKLFSVAYQNGSLFTYGIDGIIFAHNIVTRKCFTAFSTHHRLSGGIKKIIIGPYRKYVVSLGDEGPVVCIILKKLAKMDMKDENEAMLFSPLFKQIFFHPLASEKAKLKALEKLLLQYPGQAAETREDFVQKSKVWEKAWLESQTEEILFQEETTNKKEKMNIIEELDAIKLKIRQLLNENSANPPDRQLPVQNFDVDKTTRRKKLEDGKTDREKAKQIELATIKSYNKISEMIIKICWDSIFVKGRELHAILRPTIIQSYALLPESPPSKISKNFTDERVKLEIFFHKGDFFEPWVPMDESTLEMQMNTKFQVSSIDITETIKTKFKEEQLDEESGKAHADSMMEKLSWSGTSTHNFIQINPYHYSQFELVTFFQAHQEIELIQSDIKKLMLWFNKEFNEKFKLKEMEVEFLIERNNRLRHIVNELNYFRFLPEICQIQIYDPQWSPYENPETILTVEDSEISVPKYISESEMEMIELKQMEEERLRQLLLADDFREKALIQMMDGVLEKLWEDEIKKDPPKPKCLTDKEPDAYTDEDLKVIKQYEESMKMLISERERYKKILEERWQKTIASVKDSVAKFDDKLMKFHFLKLKVQSAIEQETLKILRIRLRCFQKIELDRKEENIKSHMVKNERKIEWISTELNKLNDTLQDCKNFYDNLQVKDKNLDKNFKKEFSDFSPMVTEQLHKISKKRPKLSQKATLYSVILHEIGKCVVSNVKSENLPTECIQYLKEIDALDSHSNAPATVNQQSWDLVCKLRRAKIETELKIRACANDLAEAEATVATYVKALKHTKDQQSQLMHNLQDLRNERLNLLTNNQIQLVMKKGLVEVALSGQISDFDDCILTTKQKLMEVNNSIKKMGLQKIKAMRKAANFRKGIIYNEWEHKKLKMEIEDLKDKLETVQKFKVLKELQSILVARARGFSDEKGFLYLENEIAKAKDKFLKVQEELSSKIDEFDLKIQKINHKNDILNRKIEELNVEVNEMNLENDKEFDDINFQANQLKFVNEKNPREK</sequence>
<dbReference type="OrthoDB" id="535167at2759"/>
<dbReference type="RefSeq" id="XP_002425920.1">
    <property type="nucleotide sequence ID" value="XM_002425875.1"/>
</dbReference>
<dbReference type="InterPro" id="IPR036322">
    <property type="entry name" value="WD40_repeat_dom_sf"/>
</dbReference>
<evidence type="ECO:0000256" key="1">
    <source>
        <dbReference type="ARBA" id="ARBA00004430"/>
    </source>
</evidence>
<dbReference type="EnsemblMetazoa" id="PHUM227600-RA">
    <property type="protein sequence ID" value="PHUM227600-PA"/>
    <property type="gene ID" value="PHUM227600"/>
</dbReference>
<dbReference type="Gene3D" id="2.130.10.10">
    <property type="entry name" value="YVTN repeat-like/Quinoprotein amine dehydrogenase"/>
    <property type="match status" value="2"/>
</dbReference>
<dbReference type="EMBL" id="AAZO01002650">
    <property type="status" value="NOT_ANNOTATED_CDS"/>
    <property type="molecule type" value="Genomic_DNA"/>
</dbReference>
<keyword evidence="4" id="KW-0677">Repeat</keyword>
<dbReference type="EMBL" id="DS235199">
    <property type="protein sequence ID" value="EEB13182.1"/>
    <property type="molecule type" value="Genomic_DNA"/>
</dbReference>
<evidence type="ECO:0000256" key="9">
    <source>
        <dbReference type="ARBA" id="ARBA00023662"/>
    </source>
</evidence>
<dbReference type="GeneID" id="8238669"/>
<protein>
    <recommendedName>
        <fullName evidence="9">Cilia- and flagella-associated protein 43</fullName>
    </recommendedName>
</protein>